<feature type="compositionally biased region" description="Polar residues" evidence="1">
    <location>
        <begin position="1"/>
        <end position="13"/>
    </location>
</feature>
<sequence length="437" mass="50427">MSQKISEMTLENDNVTREASPCKRPGPDLNHDGPILKKASGSKKVPEIQTPKNVLENTRVTEADESAIRENKHRQEKECFERQLIFERQQNVDLVVRYERKLYTLKKSHEAQFHAFKEKTSLLEKTDKTQSEIEQNVAQRQNKSITEEQSQVMSYVKKGDQALIEKKIPSKDKNEDSVMEKDYISKRETVWTYLELKYLDAGLDEEPALDNGSALELALKFAELDTDSDEDDDETSMKSFGVDIEDMTLYEFSTYFELQKVLGRLNNKNSEDDEEEKEQGFLADRLIYCLQNVRNVPSPKHDRSLARAGDLVRTFDRAELRLVSNPKKALEKFSLGEIIKVKDSLKEIMDEFTQNFYYYTNVKASAINARDKMGEPKVTSSMDKFAQYVDFLENDIEAFWRINECVSIVAETGRALNVVKRVEKAVRECSKEKEGKA</sequence>
<proteinExistence type="predicted"/>
<evidence type="ECO:0000256" key="1">
    <source>
        <dbReference type="SAM" id="MobiDB-lite"/>
    </source>
</evidence>
<dbReference type="Proteomes" id="UP000292447">
    <property type="component" value="Chromosome III"/>
</dbReference>
<dbReference type="AlphaFoldDB" id="A0A4P6XRQ8"/>
<dbReference type="EMBL" id="CP034458">
    <property type="protein sequence ID" value="QBM88464.1"/>
    <property type="molecule type" value="Genomic_DNA"/>
</dbReference>
<accession>A0A4P6XRQ8</accession>
<protein>
    <submittedName>
        <fullName evidence="2">Uncharacterized protein</fullName>
    </submittedName>
</protein>
<keyword evidence="3" id="KW-1185">Reference proteome</keyword>
<organism evidence="2 3">
    <name type="scientific">Metschnikowia aff. pulcherrima</name>
    <dbReference type="NCBI Taxonomy" id="2163413"/>
    <lineage>
        <taxon>Eukaryota</taxon>
        <taxon>Fungi</taxon>
        <taxon>Dikarya</taxon>
        <taxon>Ascomycota</taxon>
        <taxon>Saccharomycotina</taxon>
        <taxon>Pichiomycetes</taxon>
        <taxon>Metschnikowiaceae</taxon>
        <taxon>Metschnikowia</taxon>
    </lineage>
</organism>
<reference evidence="3" key="1">
    <citation type="submission" date="2019-03" db="EMBL/GenBank/DDBJ databases">
        <title>Snf2 controls pulcherriminic acid biosynthesis and connects pigmentation and antifungal activity of the yeast Metschnikowia pulcherrima.</title>
        <authorList>
            <person name="Gore-Lloyd D."/>
            <person name="Sumann I."/>
            <person name="Brachmann A.O."/>
            <person name="Schneeberger K."/>
            <person name="Ortiz-Merino R.A."/>
            <person name="Moreno-Beltran M."/>
            <person name="Schlaefli M."/>
            <person name="Kirner P."/>
            <person name="Santos Kron A."/>
            <person name="Wolfe K.H."/>
            <person name="Piel J."/>
            <person name="Ahrens C.H."/>
            <person name="Henk D."/>
            <person name="Freimoser F.M."/>
        </authorList>
    </citation>
    <scope>NUCLEOTIDE SEQUENCE [LARGE SCALE GENOMIC DNA]</scope>
    <source>
        <strain evidence="3">APC 1.2</strain>
    </source>
</reference>
<feature type="compositionally biased region" description="Basic and acidic residues" evidence="1">
    <location>
        <begin position="25"/>
        <end position="35"/>
    </location>
</feature>
<evidence type="ECO:0000313" key="3">
    <source>
        <dbReference type="Proteomes" id="UP000292447"/>
    </source>
</evidence>
<evidence type="ECO:0000313" key="2">
    <source>
        <dbReference type="EMBL" id="QBM88464.1"/>
    </source>
</evidence>
<name>A0A4P6XRQ8_9ASCO</name>
<feature type="region of interest" description="Disordered" evidence="1">
    <location>
        <begin position="1"/>
        <end position="66"/>
    </location>
</feature>
<gene>
    <name evidence="2" type="ORF">METSCH_C04320</name>
</gene>